<dbReference type="EMBL" id="CP129113">
    <property type="protein sequence ID" value="WLV24604.1"/>
    <property type="molecule type" value="Genomic_DNA"/>
</dbReference>
<keyword evidence="2" id="KW-1185">Reference proteome</keyword>
<dbReference type="PANTHER" id="PTHR38433">
    <property type="match status" value="1"/>
</dbReference>
<protein>
    <submittedName>
        <fullName evidence="1">DUF1641 domain-containing protein</fullName>
    </submittedName>
</protein>
<organism evidence="1 2">
    <name type="scientific">Aciduricibacillus chroicocephali</name>
    <dbReference type="NCBI Taxonomy" id="3054939"/>
    <lineage>
        <taxon>Bacteria</taxon>
        <taxon>Bacillati</taxon>
        <taxon>Bacillota</taxon>
        <taxon>Bacilli</taxon>
        <taxon>Bacillales</taxon>
        <taxon>Bacillaceae</taxon>
        <taxon>Aciduricibacillus</taxon>
    </lineage>
</organism>
<dbReference type="PANTHER" id="PTHR38433:SF1">
    <property type="entry name" value="DUF1641 DOMAIN-CONTAINING PROTEIN"/>
    <property type="match status" value="1"/>
</dbReference>
<dbReference type="Pfam" id="PF07849">
    <property type="entry name" value="DUF1641"/>
    <property type="match status" value="1"/>
</dbReference>
<dbReference type="RefSeq" id="WP_348027801.1">
    <property type="nucleotide sequence ID" value="NZ_CP129113.1"/>
</dbReference>
<dbReference type="Proteomes" id="UP001180087">
    <property type="component" value="Chromosome"/>
</dbReference>
<gene>
    <name evidence="1" type="ORF">QR721_13325</name>
</gene>
<dbReference type="InterPro" id="IPR012440">
    <property type="entry name" value="DUF1641"/>
</dbReference>
<accession>A0ABY9KVJ3</accession>
<evidence type="ECO:0000313" key="1">
    <source>
        <dbReference type="EMBL" id="WLV24604.1"/>
    </source>
</evidence>
<evidence type="ECO:0000313" key="2">
    <source>
        <dbReference type="Proteomes" id="UP001180087"/>
    </source>
</evidence>
<name>A0ABY9KVJ3_9BACI</name>
<proteinExistence type="predicted"/>
<sequence>MASPIKKIIRTELTEEQKQQQTLESLLSEVALNKDSLQETLLLLKELHESGLLEALKDLLKAKEKVAKIAVDQALREPVTNLINNAMAAGGALTELNPEVTGKLVSGLANGLQKAEQGLEDNSKVKMFDLLKVLNDPDINRAIGFGLNLLKGVGEELKE</sequence>
<reference evidence="1" key="1">
    <citation type="submission" date="2023-06" db="EMBL/GenBank/DDBJ databases">
        <title>A Treasure from Seagulls: Isolation and Description of Aciduricobacillus qingdaonensis gen. nov., sp. nov., a Rare Obligately Uric Acid-utilizing Member in the Family Bacillaceae.</title>
        <authorList>
            <person name="Liu W."/>
            <person name="Wang B."/>
        </authorList>
    </citation>
    <scope>NUCLEOTIDE SEQUENCE</scope>
    <source>
        <strain evidence="1">44XB</strain>
    </source>
</reference>